<reference evidence="2 3" key="1">
    <citation type="submission" date="2018-11" db="EMBL/GenBank/DDBJ databases">
        <title>Rhodococcus spongicola sp. nov. and Rhodococcus xishaensis sp. nov. from marine sponges.</title>
        <authorList>
            <person name="Li L."/>
            <person name="Lin H.W."/>
        </authorList>
    </citation>
    <scope>NUCLEOTIDE SEQUENCE [LARGE SCALE GENOMIC DNA]</scope>
    <source>
        <strain evidence="2 3">CCTCC AB2014297</strain>
    </source>
</reference>
<protein>
    <submittedName>
        <fullName evidence="2">OsmC family peroxiredoxin</fullName>
    </submittedName>
</protein>
<dbReference type="InterPro" id="IPR036102">
    <property type="entry name" value="OsmC/Ohrsf"/>
</dbReference>
<dbReference type="InterPro" id="IPR003718">
    <property type="entry name" value="OsmC/Ohr_fam"/>
</dbReference>
<comment type="caution">
    <text evidence="2">The sequence shown here is derived from an EMBL/GenBank/DDBJ whole genome shotgun (WGS) entry which is preliminary data.</text>
</comment>
<accession>A0A3S3BDJ1</accession>
<evidence type="ECO:0000256" key="1">
    <source>
        <dbReference type="SAM" id="MobiDB-lite"/>
    </source>
</evidence>
<gene>
    <name evidence="2" type="ORF">EGT67_15220</name>
</gene>
<dbReference type="Pfam" id="PF02566">
    <property type="entry name" value="OsmC"/>
    <property type="match status" value="1"/>
</dbReference>
<dbReference type="SUPFAM" id="SSF82784">
    <property type="entry name" value="OsmC-like"/>
    <property type="match status" value="1"/>
</dbReference>
<dbReference type="PANTHER" id="PTHR42830">
    <property type="entry name" value="OSMOTICALLY INDUCIBLE FAMILY PROTEIN"/>
    <property type="match status" value="1"/>
</dbReference>
<dbReference type="AlphaFoldDB" id="A0A3S3BDJ1"/>
<dbReference type="EMBL" id="RKLP01000007">
    <property type="protein sequence ID" value="RVW08856.1"/>
    <property type="molecule type" value="Genomic_DNA"/>
</dbReference>
<dbReference type="RefSeq" id="WP_127916918.1">
    <property type="nucleotide sequence ID" value="NZ_RKLP01000007.1"/>
</dbReference>
<feature type="region of interest" description="Disordered" evidence="1">
    <location>
        <begin position="20"/>
        <end position="43"/>
    </location>
</feature>
<dbReference type="InterPro" id="IPR052707">
    <property type="entry name" value="OsmC_Ohr_Peroxiredoxin"/>
</dbReference>
<dbReference type="OrthoDB" id="9795405at2"/>
<proteinExistence type="predicted"/>
<dbReference type="PANTHER" id="PTHR42830:SF2">
    <property type="entry name" value="OSMC_OHR FAMILY PROTEIN"/>
    <property type="match status" value="1"/>
</dbReference>
<evidence type="ECO:0000313" key="2">
    <source>
        <dbReference type="EMBL" id="RVW08856.1"/>
    </source>
</evidence>
<dbReference type="Gene3D" id="3.30.300.20">
    <property type="match status" value="1"/>
</dbReference>
<evidence type="ECO:0000313" key="3">
    <source>
        <dbReference type="Proteomes" id="UP000286208"/>
    </source>
</evidence>
<sequence>MAAEHSYALDVAWTGNRGTGTSGYRDYDREHTVTAPGKPPLRGSADPAFRGDRDAWNPEELLVAALSQCHMLSYLALAAAEGVVVSGYTDHPTGRMQTHPDGSGEFTEVVLAPRVLVADPSMVAAAERLHADAHGKCFIARSVNFPVEHRADIAVEGAAR</sequence>
<dbReference type="InterPro" id="IPR015946">
    <property type="entry name" value="KH_dom-like_a/b"/>
</dbReference>
<dbReference type="Proteomes" id="UP000286208">
    <property type="component" value="Unassembled WGS sequence"/>
</dbReference>
<organism evidence="2 3">
    <name type="scientific">Prescottella agglutinans</name>
    <dbReference type="NCBI Taxonomy" id="1644129"/>
    <lineage>
        <taxon>Bacteria</taxon>
        <taxon>Bacillati</taxon>
        <taxon>Actinomycetota</taxon>
        <taxon>Actinomycetes</taxon>
        <taxon>Mycobacteriales</taxon>
        <taxon>Nocardiaceae</taxon>
        <taxon>Prescottella</taxon>
    </lineage>
</organism>
<keyword evidence="3" id="KW-1185">Reference proteome</keyword>
<name>A0A3S3BDJ1_9NOCA</name>